<evidence type="ECO:0000256" key="2">
    <source>
        <dbReference type="ARBA" id="ARBA00022723"/>
    </source>
</evidence>
<keyword evidence="5" id="KW-0805">Transcription regulation</keyword>
<keyword evidence="6" id="KW-0804">Transcription</keyword>
<dbReference type="Pfam" id="PF09733">
    <property type="entry name" value="VEFS-Box"/>
    <property type="match status" value="1"/>
</dbReference>
<evidence type="ECO:0000256" key="4">
    <source>
        <dbReference type="ARBA" id="ARBA00022833"/>
    </source>
</evidence>
<dbReference type="InterPro" id="IPR019135">
    <property type="entry name" value="Polycomb_protein_VEFS-Box"/>
</dbReference>
<keyword evidence="3" id="KW-0863">Zinc-finger</keyword>
<reference evidence="9" key="1">
    <citation type="journal article" date="2020" name="Stud. Mycol.">
        <title>101 Dothideomycetes genomes: a test case for predicting lifestyles and emergence of pathogens.</title>
        <authorList>
            <person name="Haridas S."/>
            <person name="Albert R."/>
            <person name="Binder M."/>
            <person name="Bloem J."/>
            <person name="Labutti K."/>
            <person name="Salamov A."/>
            <person name="Andreopoulos B."/>
            <person name="Baker S."/>
            <person name="Barry K."/>
            <person name="Bills G."/>
            <person name="Bluhm B."/>
            <person name="Cannon C."/>
            <person name="Castanera R."/>
            <person name="Culley D."/>
            <person name="Daum C."/>
            <person name="Ezra D."/>
            <person name="Gonzalez J."/>
            <person name="Henrissat B."/>
            <person name="Kuo A."/>
            <person name="Liang C."/>
            <person name="Lipzen A."/>
            <person name="Lutzoni F."/>
            <person name="Magnuson J."/>
            <person name="Mondo S."/>
            <person name="Nolan M."/>
            <person name="Ohm R."/>
            <person name="Pangilinan J."/>
            <person name="Park H.-J."/>
            <person name="Ramirez L."/>
            <person name="Alfaro M."/>
            <person name="Sun H."/>
            <person name="Tritt A."/>
            <person name="Yoshinaga Y."/>
            <person name="Zwiers L.-H."/>
            <person name="Turgeon B."/>
            <person name="Goodwin S."/>
            <person name="Spatafora J."/>
            <person name="Crous P."/>
            <person name="Grigoriev I."/>
        </authorList>
    </citation>
    <scope>NUCLEOTIDE SEQUENCE</scope>
    <source>
        <strain evidence="9">CBS 119687</strain>
    </source>
</reference>
<dbReference type="Proteomes" id="UP000799771">
    <property type="component" value="Unassembled WGS sequence"/>
</dbReference>
<dbReference type="CDD" id="cd21552">
    <property type="entry name" value="VEFS-box_ctSUZ12-like"/>
    <property type="match status" value="1"/>
</dbReference>
<accession>A0A6A6ACI3</accession>
<feature type="compositionally biased region" description="Basic and acidic residues" evidence="7">
    <location>
        <begin position="419"/>
        <end position="432"/>
    </location>
</feature>
<proteinExistence type="inferred from homology"/>
<feature type="region of interest" description="Disordered" evidence="7">
    <location>
        <begin position="395"/>
        <end position="450"/>
    </location>
</feature>
<evidence type="ECO:0000313" key="10">
    <source>
        <dbReference type="Proteomes" id="UP000799771"/>
    </source>
</evidence>
<dbReference type="AlphaFoldDB" id="A0A6A6ACI3"/>
<evidence type="ECO:0000256" key="7">
    <source>
        <dbReference type="SAM" id="MobiDB-lite"/>
    </source>
</evidence>
<evidence type="ECO:0000256" key="1">
    <source>
        <dbReference type="ARBA" id="ARBA00007416"/>
    </source>
</evidence>
<sequence>MVGQKGRYAGNILLYEYLSSRRAPVFLRRNLERVLHINQHLLEYGTTDHFPGPDHDFRAYWDLPSHENLDDMMEDSEAQFVLDIHGIKLLNPDGTSRTTNNNTRLPKKARTLHLKCVVEVKVWAALSGPECAKQDLNIILSGKDGSHGRDLEVQTEPINPIRLEELSTGSSGLAKDYTMIATINFKNGEDAQEFHAYFGSKTQAQNAPGRRLTALWSNILECPEGTVVLPLKGNSQLDLGLEVSMCWSSREESILTAHNRHLKSLVQATRCPSPPVEEYPNSPRYELTFVYANETITRSSVACPHCTRKPANVYDLRMHLQGVHDHFDYTAIEENETEAGVSRWRFECDVADHKAEQRASHRADEPFDVRVMAPEDPFDRQRFLDDGDDSFQQAARKGRTVNQRKTAKVAAAKATAAEPPKRKLPEEVQARPRKDRRRYPVPKPPPRTTFFRQISKRPLKEGEYISESDDDPDTEWLDLRKAAENRKDEQISASAERFLKTYDRYMRNEHLQSDNHAGDALIRFAREMGVWLWQERLFDEFKAKVGDLLEENIISKKIHAGSLDIVEAQKPKAFESSRLSQRLAELHVESSHGPPSPEGSRSDDMSEPRILNKGKARVQITDTGFLTPVTADGDVDMPDASPDIAGDWSIARQEENEADIYMEPIPGRCLCGQDALPYPRKCPIMVCNDVDCIRFYFHLDCVRKRWKVPDSFDPNTRDWTCGDCQSRND</sequence>
<comment type="similarity">
    <text evidence="1">Belongs to the VEFS (VRN2-EMF2-FIS2-SU(Z)12) family.</text>
</comment>
<evidence type="ECO:0000259" key="8">
    <source>
        <dbReference type="Pfam" id="PF09733"/>
    </source>
</evidence>
<dbReference type="PROSITE" id="PS01359">
    <property type="entry name" value="ZF_PHD_1"/>
    <property type="match status" value="1"/>
</dbReference>
<keyword evidence="2" id="KW-0479">Metal-binding</keyword>
<dbReference type="GO" id="GO:0008270">
    <property type="term" value="F:zinc ion binding"/>
    <property type="evidence" value="ECO:0007669"/>
    <property type="project" value="UniProtKB-KW"/>
</dbReference>
<evidence type="ECO:0000313" key="9">
    <source>
        <dbReference type="EMBL" id="KAF2128943.1"/>
    </source>
</evidence>
<organism evidence="9 10">
    <name type="scientific">Dothidotthia symphoricarpi CBS 119687</name>
    <dbReference type="NCBI Taxonomy" id="1392245"/>
    <lineage>
        <taxon>Eukaryota</taxon>
        <taxon>Fungi</taxon>
        <taxon>Dikarya</taxon>
        <taxon>Ascomycota</taxon>
        <taxon>Pezizomycotina</taxon>
        <taxon>Dothideomycetes</taxon>
        <taxon>Pleosporomycetidae</taxon>
        <taxon>Pleosporales</taxon>
        <taxon>Dothidotthiaceae</taxon>
        <taxon>Dothidotthia</taxon>
    </lineage>
</organism>
<evidence type="ECO:0000256" key="5">
    <source>
        <dbReference type="ARBA" id="ARBA00023015"/>
    </source>
</evidence>
<dbReference type="RefSeq" id="XP_033523332.1">
    <property type="nucleotide sequence ID" value="XM_033663833.1"/>
</dbReference>
<keyword evidence="4" id="KW-0862">Zinc</keyword>
<dbReference type="OrthoDB" id="166746at2759"/>
<feature type="region of interest" description="Disordered" evidence="7">
    <location>
        <begin position="585"/>
        <end position="607"/>
    </location>
</feature>
<feature type="domain" description="Polycomb protein VEFS-Box" evidence="8">
    <location>
        <begin position="449"/>
        <end position="556"/>
    </location>
</feature>
<keyword evidence="10" id="KW-1185">Reference proteome</keyword>
<evidence type="ECO:0000256" key="3">
    <source>
        <dbReference type="ARBA" id="ARBA00022771"/>
    </source>
</evidence>
<feature type="compositionally biased region" description="Low complexity" evidence="7">
    <location>
        <begin position="408"/>
        <end position="417"/>
    </location>
</feature>
<dbReference type="GeneID" id="54404265"/>
<name>A0A6A6ACI3_9PLEO</name>
<dbReference type="InterPro" id="IPR019786">
    <property type="entry name" value="Zinc_finger_PHD-type_CS"/>
</dbReference>
<protein>
    <recommendedName>
        <fullName evidence="8">Polycomb protein VEFS-Box domain-containing protein</fullName>
    </recommendedName>
</protein>
<evidence type="ECO:0000256" key="6">
    <source>
        <dbReference type="ARBA" id="ARBA00023163"/>
    </source>
</evidence>
<gene>
    <name evidence="9" type="ORF">P153DRAFT_292353</name>
</gene>
<dbReference type="EMBL" id="ML977507">
    <property type="protein sequence ID" value="KAF2128943.1"/>
    <property type="molecule type" value="Genomic_DNA"/>
</dbReference>